<comment type="caution">
    <text evidence="1">The sequence shown here is derived from an EMBL/GenBank/DDBJ whole genome shotgun (WGS) entry which is preliminary data.</text>
</comment>
<protein>
    <submittedName>
        <fullName evidence="1">Uncharacterized protein</fullName>
    </submittedName>
</protein>
<dbReference type="EMBL" id="JACGWJ010000353">
    <property type="protein sequence ID" value="KAL0293104.1"/>
    <property type="molecule type" value="Genomic_DNA"/>
</dbReference>
<reference evidence="1" key="2">
    <citation type="journal article" date="2024" name="Plant">
        <title>Genomic evolution and insights into agronomic trait innovations of Sesamum species.</title>
        <authorList>
            <person name="Miao H."/>
            <person name="Wang L."/>
            <person name="Qu L."/>
            <person name="Liu H."/>
            <person name="Sun Y."/>
            <person name="Le M."/>
            <person name="Wang Q."/>
            <person name="Wei S."/>
            <person name="Zheng Y."/>
            <person name="Lin W."/>
            <person name="Duan Y."/>
            <person name="Cao H."/>
            <person name="Xiong S."/>
            <person name="Wang X."/>
            <person name="Wei L."/>
            <person name="Li C."/>
            <person name="Ma Q."/>
            <person name="Ju M."/>
            <person name="Zhao R."/>
            <person name="Li G."/>
            <person name="Mu C."/>
            <person name="Tian Q."/>
            <person name="Mei H."/>
            <person name="Zhang T."/>
            <person name="Gao T."/>
            <person name="Zhang H."/>
        </authorList>
    </citation>
    <scope>NUCLEOTIDE SEQUENCE</scope>
    <source>
        <strain evidence="1">G02</strain>
    </source>
</reference>
<accession>A0AAW2JFJ3</accession>
<proteinExistence type="predicted"/>
<sequence>MLLIRLKCSVLSHTVHTLISRSPTLKSCPHKWTARTDGKSDVLEEETPSTVNGDFDFDEFYDLATRVLNGDSDSLVNLKSLKVRWEQKFNTRQNPALKTVAGRPSTPFRPRISFLPRRTVRTDMDTLSTSSAEQSNILVGGSGSSELVALKSGPVSDQVTQEDAMAQECGAAPSVEQSNILVGGLSGSELDSHLKCPVSQEQSQEDAIPQDCGATTQIGDMVISAVHDGLGTGINRKNPECLSNLASNSVPPAKLNSRRTSGHLCW</sequence>
<evidence type="ECO:0000313" key="1">
    <source>
        <dbReference type="EMBL" id="KAL0293104.1"/>
    </source>
</evidence>
<gene>
    <name evidence="1" type="ORF">Sradi_6957000</name>
</gene>
<organism evidence="1">
    <name type="scientific">Sesamum radiatum</name>
    <name type="common">Black benniseed</name>
    <dbReference type="NCBI Taxonomy" id="300843"/>
    <lineage>
        <taxon>Eukaryota</taxon>
        <taxon>Viridiplantae</taxon>
        <taxon>Streptophyta</taxon>
        <taxon>Embryophyta</taxon>
        <taxon>Tracheophyta</taxon>
        <taxon>Spermatophyta</taxon>
        <taxon>Magnoliopsida</taxon>
        <taxon>eudicotyledons</taxon>
        <taxon>Gunneridae</taxon>
        <taxon>Pentapetalae</taxon>
        <taxon>asterids</taxon>
        <taxon>lamiids</taxon>
        <taxon>Lamiales</taxon>
        <taxon>Pedaliaceae</taxon>
        <taxon>Sesamum</taxon>
    </lineage>
</organism>
<dbReference type="AlphaFoldDB" id="A0AAW2JFJ3"/>
<name>A0AAW2JFJ3_SESRA</name>
<reference evidence="1" key="1">
    <citation type="submission" date="2020-06" db="EMBL/GenBank/DDBJ databases">
        <authorList>
            <person name="Li T."/>
            <person name="Hu X."/>
            <person name="Zhang T."/>
            <person name="Song X."/>
            <person name="Zhang H."/>
            <person name="Dai N."/>
            <person name="Sheng W."/>
            <person name="Hou X."/>
            <person name="Wei L."/>
        </authorList>
    </citation>
    <scope>NUCLEOTIDE SEQUENCE</scope>
    <source>
        <strain evidence="1">G02</strain>
        <tissue evidence="1">Leaf</tissue>
    </source>
</reference>